<name>A0A9P8AYQ9_9AGAR</name>
<accession>A0A9P8AYQ9</accession>
<reference evidence="1" key="1">
    <citation type="submission" date="2020-11" db="EMBL/GenBank/DDBJ databases">
        <title>Adaptations for nitrogen fixation in a non-lichenized fungal sporocarp promotes dispersal by wood-feeding termites.</title>
        <authorList>
            <consortium name="DOE Joint Genome Institute"/>
            <person name="Koch R.A."/>
            <person name="Yoon G."/>
            <person name="Arayal U."/>
            <person name="Lail K."/>
            <person name="Amirebrahimi M."/>
            <person name="Labutti K."/>
            <person name="Lipzen A."/>
            <person name="Riley R."/>
            <person name="Barry K."/>
            <person name="Henrissat B."/>
            <person name="Grigoriev I.V."/>
            <person name="Herr J.R."/>
            <person name="Aime M.C."/>
        </authorList>
    </citation>
    <scope>NUCLEOTIDE SEQUENCE</scope>
    <source>
        <strain evidence="1">MCA 3950</strain>
    </source>
</reference>
<keyword evidence="2" id="KW-1185">Reference proteome</keyword>
<dbReference type="RefSeq" id="XP_043045981.1">
    <property type="nucleotide sequence ID" value="XM_043190731.1"/>
</dbReference>
<sequence>MTGSPATLRPAVLFIYDLSVSFLLKKEDSRDEGNEKDSEGPFHLKQLMEYADEDTDEEALKEEMKQERGKEYQGLYKQRILFLWRDAHWWAMLLGLKYKYTVDTEK</sequence>
<comment type="caution">
    <text evidence="1">The sequence shown here is derived from an EMBL/GenBank/DDBJ whole genome shotgun (WGS) entry which is preliminary data.</text>
</comment>
<gene>
    <name evidence="1" type="ORF">BT62DRAFT_998518</name>
</gene>
<dbReference type="AlphaFoldDB" id="A0A9P8AYQ9"/>
<protein>
    <submittedName>
        <fullName evidence="1">Uncharacterized protein</fullName>
    </submittedName>
</protein>
<dbReference type="EMBL" id="MU250523">
    <property type="protein sequence ID" value="KAG7452481.1"/>
    <property type="molecule type" value="Genomic_DNA"/>
</dbReference>
<proteinExistence type="predicted"/>
<evidence type="ECO:0000313" key="2">
    <source>
        <dbReference type="Proteomes" id="UP000812287"/>
    </source>
</evidence>
<dbReference type="Proteomes" id="UP000812287">
    <property type="component" value="Unassembled WGS sequence"/>
</dbReference>
<organism evidence="1 2">
    <name type="scientific">Guyanagaster necrorhizus</name>
    <dbReference type="NCBI Taxonomy" id="856835"/>
    <lineage>
        <taxon>Eukaryota</taxon>
        <taxon>Fungi</taxon>
        <taxon>Dikarya</taxon>
        <taxon>Basidiomycota</taxon>
        <taxon>Agaricomycotina</taxon>
        <taxon>Agaricomycetes</taxon>
        <taxon>Agaricomycetidae</taxon>
        <taxon>Agaricales</taxon>
        <taxon>Marasmiineae</taxon>
        <taxon>Physalacriaceae</taxon>
        <taxon>Guyanagaster</taxon>
    </lineage>
</organism>
<dbReference type="GeneID" id="66113028"/>
<evidence type="ECO:0000313" key="1">
    <source>
        <dbReference type="EMBL" id="KAG7452481.1"/>
    </source>
</evidence>